<evidence type="ECO:0000256" key="10">
    <source>
        <dbReference type="ARBA" id="ARBA00023136"/>
    </source>
</evidence>
<dbReference type="InterPro" id="IPR002550">
    <property type="entry name" value="CNNM"/>
</dbReference>
<evidence type="ECO:0000259" key="17">
    <source>
        <dbReference type="PROSITE" id="PS51846"/>
    </source>
</evidence>
<keyword evidence="7 12" id="KW-1133">Transmembrane helix</keyword>
<dbReference type="EMBL" id="CAJVCH010049402">
    <property type="protein sequence ID" value="CAG7717902.1"/>
    <property type="molecule type" value="Genomic_DNA"/>
</dbReference>
<dbReference type="GO" id="GO:0010960">
    <property type="term" value="P:magnesium ion homeostasis"/>
    <property type="evidence" value="ECO:0007669"/>
    <property type="project" value="InterPro"/>
</dbReference>
<dbReference type="PANTHER" id="PTHR12064">
    <property type="entry name" value="METAL TRANSPORTER CNNM"/>
    <property type="match status" value="1"/>
</dbReference>
<evidence type="ECO:0000256" key="13">
    <source>
        <dbReference type="SAM" id="MobiDB-lite"/>
    </source>
</evidence>
<evidence type="ECO:0000259" key="15">
    <source>
        <dbReference type="PROSITE" id="PS50042"/>
    </source>
</evidence>
<name>A0A8J2NTM6_9HEXA</name>
<feature type="domain" description="CBS" evidence="16">
    <location>
        <begin position="478"/>
        <end position="539"/>
    </location>
</feature>
<dbReference type="OrthoDB" id="5353557at2759"/>
<evidence type="ECO:0000256" key="11">
    <source>
        <dbReference type="PROSITE-ProRule" id="PRU00703"/>
    </source>
</evidence>
<evidence type="ECO:0000259" key="16">
    <source>
        <dbReference type="PROSITE" id="PS51371"/>
    </source>
</evidence>
<feature type="transmembrane region" description="Helical" evidence="14">
    <location>
        <begin position="284"/>
        <end position="311"/>
    </location>
</feature>
<evidence type="ECO:0000256" key="2">
    <source>
        <dbReference type="ARBA" id="ARBA00010484"/>
    </source>
</evidence>
<dbReference type="Pfam" id="PF25562">
    <property type="entry name" value="CNBH_CNNM2_C"/>
    <property type="match status" value="1"/>
</dbReference>
<comment type="caution">
    <text evidence="18">The sequence shown here is derived from an EMBL/GenBank/DDBJ whole genome shotgun (WGS) entry which is preliminary data.</text>
</comment>
<evidence type="ECO:0000256" key="14">
    <source>
        <dbReference type="SAM" id="Phobius"/>
    </source>
</evidence>
<keyword evidence="8" id="KW-0406">Ion transport</keyword>
<dbReference type="InterPro" id="IPR000595">
    <property type="entry name" value="cNMP-bd_dom"/>
</dbReference>
<organism evidence="18 19">
    <name type="scientific">Allacma fusca</name>
    <dbReference type="NCBI Taxonomy" id="39272"/>
    <lineage>
        <taxon>Eukaryota</taxon>
        <taxon>Metazoa</taxon>
        <taxon>Ecdysozoa</taxon>
        <taxon>Arthropoda</taxon>
        <taxon>Hexapoda</taxon>
        <taxon>Collembola</taxon>
        <taxon>Symphypleona</taxon>
        <taxon>Sminthuridae</taxon>
        <taxon>Allacma</taxon>
    </lineage>
</organism>
<dbReference type="InterPro" id="IPR000644">
    <property type="entry name" value="CBS_dom"/>
</dbReference>
<dbReference type="PROSITE" id="PS50042">
    <property type="entry name" value="CNMP_BINDING_3"/>
    <property type="match status" value="1"/>
</dbReference>
<keyword evidence="5 12" id="KW-0812">Transmembrane</keyword>
<feature type="region of interest" description="Disordered" evidence="13">
    <location>
        <begin position="83"/>
        <end position="107"/>
    </location>
</feature>
<evidence type="ECO:0000256" key="3">
    <source>
        <dbReference type="ARBA" id="ARBA00022448"/>
    </source>
</evidence>
<evidence type="ECO:0000256" key="7">
    <source>
        <dbReference type="ARBA" id="ARBA00022989"/>
    </source>
</evidence>
<evidence type="ECO:0008006" key="20">
    <source>
        <dbReference type="Google" id="ProtNLM"/>
    </source>
</evidence>
<dbReference type="AlphaFoldDB" id="A0A8J2NTM6"/>
<evidence type="ECO:0000256" key="1">
    <source>
        <dbReference type="ARBA" id="ARBA00004651"/>
    </source>
</evidence>
<keyword evidence="6" id="KW-0677">Repeat</keyword>
<gene>
    <name evidence="18" type="ORF">AFUS01_LOCUS7335</name>
</gene>
<dbReference type="PROSITE" id="PS51846">
    <property type="entry name" value="CNNM"/>
    <property type="match status" value="1"/>
</dbReference>
<keyword evidence="4" id="KW-1003">Cell membrane</keyword>
<dbReference type="GO" id="GO:0006811">
    <property type="term" value="P:monoatomic ion transport"/>
    <property type="evidence" value="ECO:0007669"/>
    <property type="project" value="UniProtKB-KW"/>
</dbReference>
<dbReference type="Proteomes" id="UP000708208">
    <property type="component" value="Unassembled WGS sequence"/>
</dbReference>
<dbReference type="InterPro" id="IPR044751">
    <property type="entry name" value="Ion_transp-like_CBS"/>
</dbReference>
<dbReference type="GO" id="GO:0022857">
    <property type="term" value="F:transmembrane transporter activity"/>
    <property type="evidence" value="ECO:0007669"/>
    <property type="project" value="TreeGrafter"/>
</dbReference>
<feature type="domain" description="Cyclic nucleotide-binding" evidence="15">
    <location>
        <begin position="689"/>
        <end position="776"/>
    </location>
</feature>
<keyword evidence="3" id="KW-0813">Transport</keyword>
<feature type="compositionally biased region" description="Polar residues" evidence="13">
    <location>
        <begin position="84"/>
        <end position="99"/>
    </location>
</feature>
<comment type="similarity">
    <text evidence="2">Belongs to the ACDP family.</text>
</comment>
<dbReference type="FunFam" id="3.10.580.10:FF:000001">
    <property type="entry name" value="Putative metal transporter CNNM3 isoform 2"/>
    <property type="match status" value="1"/>
</dbReference>
<sequence>MRAVGLGMGPILPIIALHSVIAHIVGTTRIPVLNQSYLPSANLSVSQYRNLDPSIDSRYNSVNSGVVPVLPILIVPYGNEESKQTQTNALQKQSAPHSETTLPPPYPTYSTSFPLERERRVTNPDVITSAVPVPQSRSDYPVPAPVYQIYPATFNTAHVDGLRIEAVEKGVSYEGHGVSVILADVLSTVRLFGSNFTNHTVVRFATELKARGEDCDDTSSTKTYSLSDVSGNALTAVLNVVFPASQRDEYYFLCVRENDTDMNWIHQGPDPWLRVKAYDRLLPFWIQAVLIGILLLLSGLFAGLTLGLLALDRTDLKILANTGSEKERNYAKTILPLRTRGNYLLCSLVLGNVLVNSTLTILLDDLTTGVFAVMLSTAGIVVVGEIIPQAVCSRNGLAIGAKTVWVTKFIMLITFPLSYTFSVILDKILGEEIGIVYNREKLKELIAVTLEHNQLETDEVNIISGALEMRKKTVEAIMTRLEDVFMLPIDRVLDFESLSDIRKQGYSRIPIYENERGNIVSLLFTKDLMFVDPDDRIPLKTLAEFYKNTCYFIFSDTTLDVVFKEFKECKRGGHMAFVQRVNTSREDKDPYCETIGLVTLEDVIEEMIQSEIVDETDVWMDNRSKRRMPIHQKQDFSKFVEIRNSQKTICISPQLALAAFQFLSTVVEPFKNQFVSESVLHRLLKKNILFRIAKTKEFGSKANVLIYENGKPTDCFTLILEGRVEVVTGQENLMFETGPFAYFGVPALLSTGDFTPDYTVKQTTDLIVLRVRRSLYHAAVQATMLEKAKTFMDSNGSDVQVDPTIDEQIERVFRTVDSEAAQAQTPDMIPSHEVGILTGLSNVHLPLPDGNII</sequence>
<evidence type="ECO:0000256" key="12">
    <source>
        <dbReference type="PROSITE-ProRule" id="PRU01193"/>
    </source>
</evidence>
<feature type="domain" description="CNNM transmembrane" evidence="17">
    <location>
        <begin position="280"/>
        <end position="459"/>
    </location>
</feature>
<evidence type="ECO:0000256" key="8">
    <source>
        <dbReference type="ARBA" id="ARBA00023065"/>
    </source>
</evidence>
<feature type="transmembrane region" description="Helical" evidence="14">
    <location>
        <begin position="342"/>
        <end position="363"/>
    </location>
</feature>
<evidence type="ECO:0000313" key="19">
    <source>
        <dbReference type="Proteomes" id="UP000708208"/>
    </source>
</evidence>
<dbReference type="Pfam" id="PF01595">
    <property type="entry name" value="CNNM"/>
    <property type="match status" value="1"/>
</dbReference>
<evidence type="ECO:0000256" key="5">
    <source>
        <dbReference type="ARBA" id="ARBA00022692"/>
    </source>
</evidence>
<proteinExistence type="inferred from homology"/>
<reference evidence="18" key="1">
    <citation type="submission" date="2021-06" db="EMBL/GenBank/DDBJ databases">
        <authorList>
            <person name="Hodson N. C."/>
            <person name="Mongue J. A."/>
            <person name="Jaron S. K."/>
        </authorList>
    </citation>
    <scope>NUCLEOTIDE SEQUENCE</scope>
</reference>
<dbReference type="PROSITE" id="PS51371">
    <property type="entry name" value="CBS"/>
    <property type="match status" value="1"/>
</dbReference>
<keyword evidence="19" id="KW-1185">Reference proteome</keyword>
<dbReference type="CDD" id="cd04590">
    <property type="entry name" value="CBS_pair_CorC_HlyC_assoc"/>
    <property type="match status" value="1"/>
</dbReference>
<feature type="transmembrane region" description="Helical" evidence="14">
    <location>
        <begin position="399"/>
        <end position="419"/>
    </location>
</feature>
<dbReference type="CDD" id="cd00038">
    <property type="entry name" value="CAP_ED"/>
    <property type="match status" value="1"/>
</dbReference>
<comment type="subcellular location">
    <subcellularLocation>
        <location evidence="1">Cell membrane</location>
        <topology evidence="1">Multi-pass membrane protein</topology>
    </subcellularLocation>
</comment>
<evidence type="ECO:0000256" key="9">
    <source>
        <dbReference type="ARBA" id="ARBA00023122"/>
    </source>
</evidence>
<accession>A0A8J2NTM6</accession>
<feature type="transmembrane region" description="Helical" evidence="14">
    <location>
        <begin position="369"/>
        <end position="387"/>
    </location>
</feature>
<evidence type="ECO:0000313" key="18">
    <source>
        <dbReference type="EMBL" id="CAG7717902.1"/>
    </source>
</evidence>
<protein>
    <recommendedName>
        <fullName evidence="20">Metal transporter CNNM4</fullName>
    </recommendedName>
</protein>
<dbReference type="PANTHER" id="PTHR12064:SF94">
    <property type="entry name" value="UNEXTENDED PROTEIN"/>
    <property type="match status" value="1"/>
</dbReference>
<evidence type="ECO:0000256" key="6">
    <source>
        <dbReference type="ARBA" id="ARBA00022737"/>
    </source>
</evidence>
<dbReference type="GO" id="GO:0005886">
    <property type="term" value="C:plasma membrane"/>
    <property type="evidence" value="ECO:0007669"/>
    <property type="project" value="UniProtKB-SubCell"/>
</dbReference>
<evidence type="ECO:0000256" key="4">
    <source>
        <dbReference type="ARBA" id="ARBA00022475"/>
    </source>
</evidence>
<keyword evidence="10 12" id="KW-0472">Membrane</keyword>
<dbReference type="InterPro" id="IPR045095">
    <property type="entry name" value="ACDP"/>
</dbReference>
<keyword evidence="9 11" id="KW-0129">CBS domain</keyword>